<evidence type="ECO:0000256" key="1">
    <source>
        <dbReference type="SAM" id="SignalP"/>
    </source>
</evidence>
<gene>
    <name evidence="2" type="ORF">MKW98_018894</name>
</gene>
<reference evidence="2" key="1">
    <citation type="submission" date="2022-04" db="EMBL/GenBank/DDBJ databases">
        <title>A functionally conserved STORR gene fusion in Papaver species that diverged 16.8 million years ago.</title>
        <authorList>
            <person name="Catania T."/>
        </authorList>
    </citation>
    <scope>NUCLEOTIDE SEQUENCE</scope>
    <source>
        <strain evidence="2">S-188037</strain>
    </source>
</reference>
<accession>A0AAD4TJ34</accession>
<organism evidence="2 3">
    <name type="scientific">Papaver atlanticum</name>
    <dbReference type="NCBI Taxonomy" id="357466"/>
    <lineage>
        <taxon>Eukaryota</taxon>
        <taxon>Viridiplantae</taxon>
        <taxon>Streptophyta</taxon>
        <taxon>Embryophyta</taxon>
        <taxon>Tracheophyta</taxon>
        <taxon>Spermatophyta</taxon>
        <taxon>Magnoliopsida</taxon>
        <taxon>Ranunculales</taxon>
        <taxon>Papaveraceae</taxon>
        <taxon>Papaveroideae</taxon>
        <taxon>Papaver</taxon>
    </lineage>
</organism>
<evidence type="ECO:0000313" key="2">
    <source>
        <dbReference type="EMBL" id="KAI3959304.1"/>
    </source>
</evidence>
<feature type="chain" id="PRO_5042271688" evidence="1">
    <location>
        <begin position="25"/>
        <end position="261"/>
    </location>
</feature>
<dbReference type="AlphaFoldDB" id="A0AAD4TJ34"/>
<dbReference type="Proteomes" id="UP001202328">
    <property type="component" value="Unassembled WGS sequence"/>
</dbReference>
<dbReference type="Gene3D" id="3.40.395.10">
    <property type="entry name" value="Adenoviral Proteinase, Chain A"/>
    <property type="match status" value="1"/>
</dbReference>
<keyword evidence="1" id="KW-0732">Signal</keyword>
<sequence>MWLLLHCILFTVLLVLLILYLASSSDFLEKFLHEATCHLKKLGGGAVFATIEANVFRTKTNDSVNITEGDIKSICKTKLRASVTNVVIYISYLHQKVLSTINQKKFAFMDPTAITASAYSSSKLTRDLIARMDITNAELVFVPYVKNNQRVWWLDSQGGHQDKEIDKIMRRVVEGCLKKRHSSGSTVFGFPQHIPQHKNNWESVFYAMRFMKEIIEGKLKLNSTVIVSTHCTLLKNSKYDEEDITEVRREWVNHVLPLLVT</sequence>
<dbReference type="InterPro" id="IPR038765">
    <property type="entry name" value="Papain-like_cys_pep_sf"/>
</dbReference>
<evidence type="ECO:0000313" key="3">
    <source>
        <dbReference type="Proteomes" id="UP001202328"/>
    </source>
</evidence>
<keyword evidence="3" id="KW-1185">Reference proteome</keyword>
<feature type="signal peptide" evidence="1">
    <location>
        <begin position="1"/>
        <end position="24"/>
    </location>
</feature>
<comment type="caution">
    <text evidence="2">The sequence shown here is derived from an EMBL/GenBank/DDBJ whole genome shotgun (WGS) entry which is preliminary data.</text>
</comment>
<proteinExistence type="predicted"/>
<dbReference type="EMBL" id="JAJJMB010001069">
    <property type="protein sequence ID" value="KAI3959304.1"/>
    <property type="molecule type" value="Genomic_DNA"/>
</dbReference>
<dbReference type="SUPFAM" id="SSF54001">
    <property type="entry name" value="Cysteine proteinases"/>
    <property type="match status" value="1"/>
</dbReference>
<name>A0AAD4TJ34_9MAGN</name>
<protein>
    <submittedName>
        <fullName evidence="2">Uncharacterized protein</fullName>
    </submittedName>
</protein>